<proteinExistence type="predicted"/>
<keyword evidence="1" id="KW-0472">Membrane</keyword>
<feature type="transmembrane region" description="Helical" evidence="1">
    <location>
        <begin position="33"/>
        <end position="49"/>
    </location>
</feature>
<protein>
    <recommendedName>
        <fullName evidence="5">PXPV repeat-containing protein</fullName>
    </recommendedName>
</protein>
<feature type="chain" id="PRO_5011733891" description="PXPV repeat-containing protein" evidence="2">
    <location>
        <begin position="24"/>
        <end position="116"/>
    </location>
</feature>
<keyword evidence="1" id="KW-0812">Transmembrane</keyword>
<dbReference type="AlphaFoldDB" id="A0A1I5N0Q0"/>
<dbReference type="Proteomes" id="UP000198784">
    <property type="component" value="Unassembled WGS sequence"/>
</dbReference>
<feature type="signal peptide" evidence="2">
    <location>
        <begin position="1"/>
        <end position="23"/>
    </location>
</feature>
<dbReference type="RefSeq" id="WP_090498691.1">
    <property type="nucleotide sequence ID" value="NZ_FOWX01000005.1"/>
</dbReference>
<name>A0A1I5N0Q0_9PSED</name>
<evidence type="ECO:0000256" key="2">
    <source>
        <dbReference type="SAM" id="SignalP"/>
    </source>
</evidence>
<evidence type="ECO:0000313" key="3">
    <source>
        <dbReference type="EMBL" id="SFP14916.1"/>
    </source>
</evidence>
<sequence>MLSRISKVVLLAGCLVAAGGASAFERSDVVPVIAGVAVGALLVSTLNNSHDDRHRHDYRQPQRVVHYAPRPSRHHRYRYAPRQVRYVALPVREVRGYYRNDRGYRDQRNHRDYRRN</sequence>
<evidence type="ECO:0000256" key="1">
    <source>
        <dbReference type="SAM" id="Phobius"/>
    </source>
</evidence>
<gene>
    <name evidence="3" type="ORF">SAMN05216190_105185</name>
</gene>
<dbReference type="EMBL" id="FOWX01000005">
    <property type="protein sequence ID" value="SFP14916.1"/>
    <property type="molecule type" value="Genomic_DNA"/>
</dbReference>
<keyword evidence="2" id="KW-0732">Signal</keyword>
<keyword evidence="1" id="KW-1133">Transmembrane helix</keyword>
<organism evidence="3 4">
    <name type="scientific">Pseudomonas borbori</name>
    <dbReference type="NCBI Taxonomy" id="289003"/>
    <lineage>
        <taxon>Bacteria</taxon>
        <taxon>Pseudomonadati</taxon>
        <taxon>Pseudomonadota</taxon>
        <taxon>Gammaproteobacteria</taxon>
        <taxon>Pseudomonadales</taxon>
        <taxon>Pseudomonadaceae</taxon>
        <taxon>Pseudomonas</taxon>
    </lineage>
</organism>
<accession>A0A1I5N0Q0</accession>
<reference evidence="4" key="1">
    <citation type="submission" date="2016-10" db="EMBL/GenBank/DDBJ databases">
        <authorList>
            <person name="Varghese N."/>
            <person name="Submissions S."/>
        </authorList>
    </citation>
    <scope>NUCLEOTIDE SEQUENCE [LARGE SCALE GENOMIC DNA]</scope>
    <source>
        <strain evidence="4">DSM 17834</strain>
    </source>
</reference>
<keyword evidence="4" id="KW-1185">Reference proteome</keyword>
<evidence type="ECO:0000313" key="4">
    <source>
        <dbReference type="Proteomes" id="UP000198784"/>
    </source>
</evidence>
<evidence type="ECO:0008006" key="5">
    <source>
        <dbReference type="Google" id="ProtNLM"/>
    </source>
</evidence>